<dbReference type="InterPro" id="IPR012337">
    <property type="entry name" value="RNaseH-like_sf"/>
</dbReference>
<dbReference type="InterPro" id="IPR001584">
    <property type="entry name" value="Integrase_cat-core"/>
</dbReference>
<feature type="domain" description="Integrase catalytic" evidence="8">
    <location>
        <begin position="365"/>
        <end position="481"/>
    </location>
</feature>
<protein>
    <recommendedName>
        <fullName evidence="8">Integrase catalytic domain-containing protein</fullName>
    </recommendedName>
</protein>
<feature type="region of interest" description="Disordered" evidence="7">
    <location>
        <begin position="328"/>
        <end position="360"/>
    </location>
</feature>
<keyword evidence="4" id="KW-0255">Endonuclease</keyword>
<dbReference type="Gene3D" id="3.10.10.10">
    <property type="entry name" value="HIV Type 1 Reverse Transcriptase, subunit A, domain 1"/>
    <property type="match status" value="1"/>
</dbReference>
<evidence type="ECO:0000256" key="2">
    <source>
        <dbReference type="ARBA" id="ARBA00022695"/>
    </source>
</evidence>
<dbReference type="Gene3D" id="3.30.70.270">
    <property type="match status" value="1"/>
</dbReference>
<sequence length="560" mass="63025">MKRHSIELTEGARVFKDRPYSMSPVKQKVVEDEIDKMLELGVIEESKSPWSNRTTEVSKPGKDRIEGILFRIDQTHYISSVDLKLAFWQIELDERSKEYTAFTAIRAVQRGTTLGAAHGSAGWYRRFVKNFATLAAALSESLKKAGNTKFSLSPSATQAVDDLKLALTSAPVLVHADFKKHFYIQCDASHVGVGAVLFQRNQNGDEQPIAFFSAKMNKHQVNYSVTENECLAAILAIWKFRPYVEGMPFTCITDHASLKWLMTMKDLSRRLARWSLQLQGYDFNIEHRKGSENVVADTLSRIIEEVRIDPTESASPVLLARDDYPGTGIRPGSRGVQGIQSAKLPDAGRNRKKGRDGEAIPETAMKEATASNVVNFLGNEVFYKFGVPETIHSDNGKQFVSKAFEEMIDGFGIQHMRTPVYSPQSNAAERVNRNVLAAIRSFLDEDHREWDAHLPEIEVAIRNTVHSGTGEAPLFTVFGHHMFLNGSSYKLARRLRSLVDHEMAGMQTKDKLRVIHAKVQKQLEGAFQTNRQRYDKRARTLLAKPGQGVFCRNFVLSDFS</sequence>
<dbReference type="InterPro" id="IPR043502">
    <property type="entry name" value="DNA/RNA_pol_sf"/>
</dbReference>
<dbReference type="GeneID" id="139354134"/>
<evidence type="ECO:0000256" key="3">
    <source>
        <dbReference type="ARBA" id="ARBA00022722"/>
    </source>
</evidence>
<organism evidence="9 10">
    <name type="scientific">Drosophila suzukii</name>
    <name type="common">Spotted-wing drosophila fruit fly</name>
    <dbReference type="NCBI Taxonomy" id="28584"/>
    <lineage>
        <taxon>Eukaryota</taxon>
        <taxon>Metazoa</taxon>
        <taxon>Ecdysozoa</taxon>
        <taxon>Arthropoda</taxon>
        <taxon>Hexapoda</taxon>
        <taxon>Insecta</taxon>
        <taxon>Pterygota</taxon>
        <taxon>Neoptera</taxon>
        <taxon>Endopterygota</taxon>
        <taxon>Diptera</taxon>
        <taxon>Brachycera</taxon>
        <taxon>Muscomorpha</taxon>
        <taxon>Ephydroidea</taxon>
        <taxon>Drosophilidae</taxon>
        <taxon>Drosophila</taxon>
        <taxon>Sophophora</taxon>
    </lineage>
</organism>
<dbReference type="InterPro" id="IPR043128">
    <property type="entry name" value="Rev_trsase/Diguanyl_cyclase"/>
</dbReference>
<keyword evidence="3" id="KW-0540">Nuclease</keyword>
<keyword evidence="6" id="KW-0695">RNA-directed DNA polymerase</keyword>
<dbReference type="Proteomes" id="UP001652628">
    <property type="component" value="Chromosome 2"/>
</dbReference>
<proteinExistence type="predicted"/>
<dbReference type="Gene3D" id="3.30.420.10">
    <property type="entry name" value="Ribonuclease H-like superfamily/Ribonuclease H"/>
    <property type="match status" value="1"/>
</dbReference>
<dbReference type="CDD" id="cd09274">
    <property type="entry name" value="RNase_HI_RT_Ty3"/>
    <property type="match status" value="1"/>
</dbReference>
<evidence type="ECO:0000256" key="6">
    <source>
        <dbReference type="ARBA" id="ARBA00022918"/>
    </source>
</evidence>
<dbReference type="InterPro" id="IPR050951">
    <property type="entry name" value="Retrovirus_Pol_polyprotein"/>
</dbReference>
<dbReference type="Gene3D" id="3.10.20.370">
    <property type="match status" value="1"/>
</dbReference>
<dbReference type="SUPFAM" id="SSF56672">
    <property type="entry name" value="DNA/RNA polymerases"/>
    <property type="match status" value="1"/>
</dbReference>
<reference evidence="9" key="1">
    <citation type="submission" date="2025-05" db="UniProtKB">
        <authorList>
            <consortium name="RefSeq"/>
        </authorList>
    </citation>
    <scope>NUCLEOTIDE SEQUENCE [LARGE SCALE GENOMIC DNA]</scope>
</reference>
<keyword evidence="9" id="KW-1185">Reference proteome</keyword>
<dbReference type="Pfam" id="PF00665">
    <property type="entry name" value="rve"/>
    <property type="match status" value="1"/>
</dbReference>
<evidence type="ECO:0000313" key="9">
    <source>
        <dbReference type="Proteomes" id="UP001652628"/>
    </source>
</evidence>
<keyword evidence="5" id="KW-0378">Hydrolase</keyword>
<dbReference type="PANTHER" id="PTHR37984:SF5">
    <property type="entry name" value="PROTEIN NYNRIN-LIKE"/>
    <property type="match status" value="1"/>
</dbReference>
<dbReference type="Pfam" id="PF17917">
    <property type="entry name" value="RT_RNaseH"/>
    <property type="match status" value="1"/>
</dbReference>
<evidence type="ECO:0000256" key="7">
    <source>
        <dbReference type="SAM" id="MobiDB-lite"/>
    </source>
</evidence>
<name>A0ABM4TWZ8_DROSZ</name>
<evidence type="ECO:0000313" key="10">
    <source>
        <dbReference type="RefSeq" id="XP_070854501.1"/>
    </source>
</evidence>
<dbReference type="PROSITE" id="PS50994">
    <property type="entry name" value="INTEGRASE"/>
    <property type="match status" value="1"/>
</dbReference>
<evidence type="ECO:0000259" key="8">
    <source>
        <dbReference type="PROSITE" id="PS50994"/>
    </source>
</evidence>
<dbReference type="RefSeq" id="XP_070854501.1">
    <property type="nucleotide sequence ID" value="XM_070998400.1"/>
</dbReference>
<dbReference type="InterPro" id="IPR041373">
    <property type="entry name" value="RT_RNaseH"/>
</dbReference>
<keyword evidence="2" id="KW-0548">Nucleotidyltransferase</keyword>
<dbReference type="PANTHER" id="PTHR37984">
    <property type="entry name" value="PROTEIN CBG26694"/>
    <property type="match status" value="1"/>
</dbReference>
<evidence type="ECO:0000256" key="5">
    <source>
        <dbReference type="ARBA" id="ARBA00022801"/>
    </source>
</evidence>
<gene>
    <name evidence="10" type="primary">LOC139354134</name>
</gene>
<reference evidence="10" key="2">
    <citation type="submission" date="2025-08" db="UniProtKB">
        <authorList>
            <consortium name="RefSeq"/>
        </authorList>
    </citation>
    <scope>IDENTIFICATION</scope>
</reference>
<dbReference type="SUPFAM" id="SSF53098">
    <property type="entry name" value="Ribonuclease H-like"/>
    <property type="match status" value="1"/>
</dbReference>
<dbReference type="InterPro" id="IPR036397">
    <property type="entry name" value="RNaseH_sf"/>
</dbReference>
<evidence type="ECO:0000256" key="1">
    <source>
        <dbReference type="ARBA" id="ARBA00022679"/>
    </source>
</evidence>
<keyword evidence="1" id="KW-0808">Transferase</keyword>
<evidence type="ECO:0000256" key="4">
    <source>
        <dbReference type="ARBA" id="ARBA00022759"/>
    </source>
</evidence>
<accession>A0ABM4TWZ8</accession>